<dbReference type="EMBL" id="UZAI01018140">
    <property type="protein sequence ID" value="VDP33748.1"/>
    <property type="molecule type" value="Genomic_DNA"/>
</dbReference>
<evidence type="ECO:0000313" key="1">
    <source>
        <dbReference type="EMBL" id="VDP33748.1"/>
    </source>
</evidence>
<sequence length="151" mass="16632">MKTSTSDGEHGTKWTAQNQLDNLDLADDLALLSHTQQMKIKTANVAAVYAPRSLNIHKGKTKVLKYNMENINPITLDGETLEEVESFIDEQGSSDASVKHCFLFSHAEKSYEGTSFTMTSSMYPPTTLLVSPVKIYGNITSSTIKFKVGLP</sequence>
<dbReference type="Proteomes" id="UP000277204">
    <property type="component" value="Unassembled WGS sequence"/>
</dbReference>
<organism evidence="1 2">
    <name type="scientific">Schistosoma margrebowiei</name>
    <dbReference type="NCBI Taxonomy" id="48269"/>
    <lineage>
        <taxon>Eukaryota</taxon>
        <taxon>Metazoa</taxon>
        <taxon>Spiralia</taxon>
        <taxon>Lophotrochozoa</taxon>
        <taxon>Platyhelminthes</taxon>
        <taxon>Trematoda</taxon>
        <taxon>Digenea</taxon>
        <taxon>Strigeidida</taxon>
        <taxon>Schistosomatoidea</taxon>
        <taxon>Schistosomatidae</taxon>
        <taxon>Schistosoma</taxon>
    </lineage>
</organism>
<gene>
    <name evidence="1" type="ORF">SMRZ_LOCUS19980</name>
</gene>
<evidence type="ECO:0000313" key="2">
    <source>
        <dbReference type="Proteomes" id="UP000277204"/>
    </source>
</evidence>
<protein>
    <submittedName>
        <fullName evidence="1">Uncharacterized protein</fullName>
    </submittedName>
</protein>
<reference evidence="1 2" key="1">
    <citation type="submission" date="2018-11" db="EMBL/GenBank/DDBJ databases">
        <authorList>
            <consortium name="Pathogen Informatics"/>
        </authorList>
    </citation>
    <scope>NUCLEOTIDE SEQUENCE [LARGE SCALE GENOMIC DNA]</scope>
    <source>
        <strain evidence="1 2">Zambia</strain>
    </source>
</reference>
<keyword evidence="2" id="KW-1185">Reference proteome</keyword>
<name>A0A183MVA9_9TREM</name>
<accession>A0A183MVA9</accession>
<proteinExistence type="predicted"/>
<dbReference type="AlphaFoldDB" id="A0A183MVA9"/>